<dbReference type="EMBL" id="JATN01000322">
    <property type="protein sequence ID" value="EUC55790.1"/>
    <property type="molecule type" value="Genomic_DNA"/>
</dbReference>
<organism evidence="2 3">
    <name type="scientific">Rhizoctonia solani AG-3 Rhs1AP</name>
    <dbReference type="NCBI Taxonomy" id="1086054"/>
    <lineage>
        <taxon>Eukaryota</taxon>
        <taxon>Fungi</taxon>
        <taxon>Dikarya</taxon>
        <taxon>Basidiomycota</taxon>
        <taxon>Agaricomycotina</taxon>
        <taxon>Agaricomycetes</taxon>
        <taxon>Cantharellales</taxon>
        <taxon>Ceratobasidiaceae</taxon>
        <taxon>Rhizoctonia</taxon>
    </lineage>
</organism>
<evidence type="ECO:0000313" key="2">
    <source>
        <dbReference type="EMBL" id="EUC55790.1"/>
    </source>
</evidence>
<evidence type="ECO:0000256" key="1">
    <source>
        <dbReference type="SAM" id="MobiDB-lite"/>
    </source>
</evidence>
<feature type="non-terminal residue" evidence="2">
    <location>
        <position position="207"/>
    </location>
</feature>
<name>X8J199_9AGAM</name>
<gene>
    <name evidence="2" type="ORF">RSOL_135810</name>
</gene>
<protein>
    <recommendedName>
        <fullName evidence="4">Myb-like domain-containing protein</fullName>
    </recommendedName>
</protein>
<accession>X8J199</accession>
<evidence type="ECO:0008006" key="4">
    <source>
        <dbReference type="Google" id="ProtNLM"/>
    </source>
</evidence>
<reference evidence="3" key="1">
    <citation type="journal article" date="2014" name="Genome Announc.">
        <title>Draft genome sequence of the plant-pathogenic soil fungus Rhizoctonia solani anastomosis group 3 strain Rhs1AP.</title>
        <authorList>
            <person name="Cubeta M.A."/>
            <person name="Thomas E."/>
            <person name="Dean R.A."/>
            <person name="Jabaji S."/>
            <person name="Neate S.M."/>
            <person name="Tavantzis S."/>
            <person name="Toda T."/>
            <person name="Vilgalys R."/>
            <person name="Bharathan N."/>
            <person name="Fedorova-Abrams N."/>
            <person name="Pakala S.B."/>
            <person name="Pakala S.M."/>
            <person name="Zafar N."/>
            <person name="Joardar V."/>
            <person name="Losada L."/>
            <person name="Nierman W.C."/>
        </authorList>
    </citation>
    <scope>NUCLEOTIDE SEQUENCE [LARGE SCALE GENOMIC DNA]</scope>
    <source>
        <strain evidence="3">AG-3</strain>
    </source>
</reference>
<sequence length="207" mass="21827">MPPKKAAKTSKPTNLPDTPKPTAQAPDPLAHLSTAERQKLLKQARKLLPNGSLAGDDDDGVDNDGAGKGGGGSLSEDEADVPVLDKGKGKRGGRARGSAGYTKEDEWTLVGAINKSLPRSEAGWKRTAAEYNRTAAIQCSEKVQKAKSQLELKKRKPTSDAEGSVIHDTFLAANALLQAQEETVAIDDANWDDSDLDTAPAAAFLIA</sequence>
<proteinExistence type="predicted"/>
<dbReference type="Proteomes" id="UP000030108">
    <property type="component" value="Unassembled WGS sequence"/>
</dbReference>
<comment type="caution">
    <text evidence="2">The sequence shown here is derived from an EMBL/GenBank/DDBJ whole genome shotgun (WGS) entry which is preliminary data.</text>
</comment>
<dbReference type="AlphaFoldDB" id="X8J199"/>
<evidence type="ECO:0000313" key="3">
    <source>
        <dbReference type="Proteomes" id="UP000030108"/>
    </source>
</evidence>
<feature type="region of interest" description="Disordered" evidence="1">
    <location>
        <begin position="1"/>
        <end position="101"/>
    </location>
</feature>